<gene>
    <name evidence="2" type="ORF">KDU71_18130</name>
</gene>
<protein>
    <recommendedName>
        <fullName evidence="1">Alpha-L-glutamate ligase-related protein ATP-grasp domain-containing protein</fullName>
    </recommendedName>
</protein>
<dbReference type="Proteomes" id="UP000679220">
    <property type="component" value="Unassembled WGS sequence"/>
</dbReference>
<dbReference type="Pfam" id="PF14397">
    <property type="entry name" value="ATPgrasp_ST"/>
    <property type="match status" value="1"/>
</dbReference>
<keyword evidence="3" id="KW-1185">Reference proteome</keyword>
<dbReference type="Gene3D" id="3.30.470.20">
    <property type="entry name" value="ATP-grasp fold, B domain"/>
    <property type="match status" value="1"/>
</dbReference>
<dbReference type="SUPFAM" id="SSF56059">
    <property type="entry name" value="Glutathione synthetase ATP-binding domain-like"/>
    <property type="match status" value="1"/>
</dbReference>
<sequence length="385" mass="44146">MKTVKKIAGFFYRVTKKAAKIQSWYLHHFACYLNGRRVWKRIKKKQKQTNVEAGLISANKAYWKPLCSMVPQVFIKEFTALTGIKSELFVPENIYFTTIEPLLNNASISSAYEDKAIIDWMHSGNYFPKIFIRNIHGTYYSEKGEVIQPVLDFGNGTIEKVVVKPSVGSQGGKNIYLFEKNGSQWICEEGHVLSIEFMESRFGMNFIVQEYIHQHPFFSQFNPSSVNTLRVMTYRSVKDEQIHVIQVVLRVGKDGSVVDNQSSGGYVCGIGADGCIRNYAINKKGDVVNKLAKGCVNLLDRMPVHMLDDVKQVAEHIAQRHVHSRLLGFDFCVDKDEQIKLIEVNNMDLAIDFIQQVNGPLFGEFTQEIRDYCLQHKHRLKHRII</sequence>
<reference evidence="2" key="2">
    <citation type="submission" date="2021-04" db="EMBL/GenBank/DDBJ databases">
        <authorList>
            <person name="Zhang T."/>
            <person name="Zhang Y."/>
            <person name="Lu D."/>
            <person name="Zuo D."/>
            <person name="Du Z."/>
        </authorList>
    </citation>
    <scope>NUCLEOTIDE SEQUENCE</scope>
    <source>
        <strain evidence="2">JR1</strain>
    </source>
</reference>
<dbReference type="InterPro" id="IPR039523">
    <property type="entry name" value="RimK-rel_E_lig_ATP-grasp"/>
</dbReference>
<evidence type="ECO:0000313" key="2">
    <source>
        <dbReference type="EMBL" id="MBR8537493.1"/>
    </source>
</evidence>
<proteinExistence type="predicted"/>
<dbReference type="EMBL" id="JAGTAR010000033">
    <property type="protein sequence ID" value="MBR8537493.1"/>
    <property type="molecule type" value="Genomic_DNA"/>
</dbReference>
<feature type="domain" description="Alpha-L-glutamate ligase-related protein ATP-grasp" evidence="1">
    <location>
        <begin position="100"/>
        <end position="360"/>
    </location>
</feature>
<dbReference type="AlphaFoldDB" id="A0A941IZI5"/>
<organism evidence="2 3">
    <name type="scientific">Carboxylicivirga sediminis</name>
    <dbReference type="NCBI Taxonomy" id="2006564"/>
    <lineage>
        <taxon>Bacteria</taxon>
        <taxon>Pseudomonadati</taxon>
        <taxon>Bacteroidota</taxon>
        <taxon>Bacteroidia</taxon>
        <taxon>Marinilabiliales</taxon>
        <taxon>Marinilabiliaceae</taxon>
        <taxon>Carboxylicivirga</taxon>
    </lineage>
</organism>
<evidence type="ECO:0000313" key="3">
    <source>
        <dbReference type="Proteomes" id="UP000679220"/>
    </source>
</evidence>
<name>A0A941IZI5_9BACT</name>
<dbReference type="RefSeq" id="WP_212192518.1">
    <property type="nucleotide sequence ID" value="NZ_JAGTAR010000033.1"/>
</dbReference>
<evidence type="ECO:0000259" key="1">
    <source>
        <dbReference type="Pfam" id="PF14397"/>
    </source>
</evidence>
<reference evidence="2" key="1">
    <citation type="journal article" date="2018" name="Int. J. Syst. Evol. Microbiol.">
        <title>Carboxylicivirga sediminis sp. nov., isolated from coastal sediment.</title>
        <authorList>
            <person name="Wang F.Q."/>
            <person name="Ren L.H."/>
            <person name="Zou R.J."/>
            <person name="Sun Y.Z."/>
            <person name="Liu X.J."/>
            <person name="Jiang F."/>
            <person name="Liu L.J."/>
        </authorList>
    </citation>
    <scope>NUCLEOTIDE SEQUENCE</scope>
    <source>
        <strain evidence="2">JR1</strain>
    </source>
</reference>
<comment type="caution">
    <text evidence="2">The sequence shown here is derived from an EMBL/GenBank/DDBJ whole genome shotgun (WGS) entry which is preliminary data.</text>
</comment>
<accession>A0A941IZI5</accession>